<dbReference type="InterPro" id="IPR001932">
    <property type="entry name" value="PPM-type_phosphatase-like_dom"/>
</dbReference>
<feature type="transmembrane region" description="Helical" evidence="3">
    <location>
        <begin position="297"/>
        <end position="316"/>
    </location>
</feature>
<keyword evidence="2" id="KW-0175">Coiled coil</keyword>
<feature type="transmembrane region" description="Helical" evidence="3">
    <location>
        <begin position="163"/>
        <end position="182"/>
    </location>
</feature>
<dbReference type="InterPro" id="IPR052016">
    <property type="entry name" value="Bact_Sigma-Reg"/>
</dbReference>
<evidence type="ECO:0000256" key="1">
    <source>
        <dbReference type="ARBA" id="ARBA00022801"/>
    </source>
</evidence>
<feature type="transmembrane region" description="Helical" evidence="3">
    <location>
        <begin position="62"/>
        <end position="81"/>
    </location>
</feature>
<organism evidence="5 6">
    <name type="scientific">Leptospira inadai serovar Lyme</name>
    <dbReference type="NCBI Taxonomy" id="293084"/>
    <lineage>
        <taxon>Bacteria</taxon>
        <taxon>Pseudomonadati</taxon>
        <taxon>Spirochaetota</taxon>
        <taxon>Spirochaetia</taxon>
        <taxon>Leptospirales</taxon>
        <taxon>Leptospiraceae</taxon>
        <taxon>Leptospira</taxon>
    </lineage>
</organism>
<evidence type="ECO:0000259" key="4">
    <source>
        <dbReference type="PROSITE" id="PS51746"/>
    </source>
</evidence>
<feature type="transmembrane region" description="Helical" evidence="3">
    <location>
        <begin position="137"/>
        <end position="156"/>
    </location>
</feature>
<dbReference type="Proteomes" id="UP000094669">
    <property type="component" value="Unassembled WGS sequence"/>
</dbReference>
<gene>
    <name evidence="5" type="ORF">BES34_009865</name>
</gene>
<dbReference type="SUPFAM" id="SSF81606">
    <property type="entry name" value="PP2C-like"/>
    <property type="match status" value="1"/>
</dbReference>
<evidence type="ECO:0000256" key="3">
    <source>
        <dbReference type="SAM" id="Phobius"/>
    </source>
</evidence>
<comment type="caution">
    <text evidence="5">The sequence shown here is derived from an EMBL/GenBank/DDBJ whole genome shotgun (WGS) entry which is preliminary data.</text>
</comment>
<feature type="domain" description="PPM-type phosphatase" evidence="4">
    <location>
        <begin position="238"/>
        <end position="440"/>
    </location>
</feature>
<proteinExistence type="predicted"/>
<evidence type="ECO:0000256" key="2">
    <source>
        <dbReference type="SAM" id="Coils"/>
    </source>
</evidence>
<dbReference type="PANTHER" id="PTHR43156:SF2">
    <property type="entry name" value="STAGE II SPORULATION PROTEIN E"/>
    <property type="match status" value="1"/>
</dbReference>
<dbReference type="RefSeq" id="WP_010411835.1">
    <property type="nucleotide sequence ID" value="NZ_MCRM02000008.1"/>
</dbReference>
<keyword evidence="6" id="KW-1185">Reference proteome</keyword>
<feature type="transmembrane region" description="Helical" evidence="3">
    <location>
        <begin position="263"/>
        <end position="285"/>
    </location>
</feature>
<dbReference type="Gene3D" id="3.60.40.10">
    <property type="entry name" value="PPM-type phosphatase domain"/>
    <property type="match status" value="1"/>
</dbReference>
<dbReference type="Pfam" id="PF07228">
    <property type="entry name" value="SpoIIE"/>
    <property type="match status" value="1"/>
</dbReference>
<dbReference type="PROSITE" id="PS51746">
    <property type="entry name" value="PPM_2"/>
    <property type="match status" value="1"/>
</dbReference>
<name>A0ABX4YIY9_9LEPT</name>
<dbReference type="InterPro" id="IPR036457">
    <property type="entry name" value="PPM-type-like_dom_sf"/>
</dbReference>
<feature type="coiled-coil region" evidence="2">
    <location>
        <begin position="190"/>
        <end position="217"/>
    </location>
</feature>
<feature type="transmembrane region" description="Helical" evidence="3">
    <location>
        <begin position="114"/>
        <end position="131"/>
    </location>
</feature>
<feature type="transmembrane region" description="Helical" evidence="3">
    <location>
        <begin position="32"/>
        <end position="50"/>
    </location>
</feature>
<reference evidence="5" key="1">
    <citation type="submission" date="2018-01" db="EMBL/GenBank/DDBJ databases">
        <title>Genomic characterization of Leptospira inadai serogroup Lyme isolated from captured rat in Brazil and comparative analysis with human reference strain.</title>
        <authorList>
            <person name="Moreno L.Z."/>
            <person name="Loureiro A.P."/>
            <person name="Miraglia F."/>
            <person name="Kremer F.S."/>
            <person name="Eslabao M.R."/>
            <person name="Dellagostin O.A."/>
            <person name="Lilenbaum W."/>
            <person name="Moreno A.M."/>
        </authorList>
    </citation>
    <scope>NUCLEOTIDE SEQUENCE [LARGE SCALE GENOMIC DNA]</scope>
    <source>
        <strain evidence="5">M34/99</strain>
    </source>
</reference>
<keyword evidence="3" id="KW-1133">Transmembrane helix</keyword>
<keyword evidence="3" id="KW-0472">Membrane</keyword>
<evidence type="ECO:0000313" key="5">
    <source>
        <dbReference type="EMBL" id="PNV75181.1"/>
    </source>
</evidence>
<keyword evidence="3" id="KW-0812">Transmembrane</keyword>
<keyword evidence="1" id="KW-0378">Hydrolase</keyword>
<sequence length="441" mass="49495">MSTRSIFFNKREDELALSGLKGFLYQESLSRFRFALSLFAFFAGFGLLFGDPSQNGLQDPRWIRILHVSLIGLSFFCSYWMRTFRNISEYILLFHFGLMSIHSYYLLYSNGLYLGYLFGMILVSLSAGVSFNNRKLLIPYLLVFLSVAIFVGINCVNPRIEVGMYYFGIVSSSILAVLILGFRLKTFDTLVQADAQLEKFQANIEEELQLAQSTQKSLVDLEFPETGAFRIHSYFRPLVSVGGDLIKLEAGSDGKLNFFFADAAGHGISAAMVSAMAVMAFKMTAPRTDSPARALSLIHESLMTMIGGFFITAVYLRLDPKTKELVYAYAGHHPAVLIEDDGNVSQLEGRGTVLLALPQLRNQDYRKILKSGDRILLFSDGLFEFFGEEREFFGYDAFVSLVEQNSSLRGKQLLDVLGENIASLHRSAMLDDMTMLLIEVV</sequence>
<dbReference type="PANTHER" id="PTHR43156">
    <property type="entry name" value="STAGE II SPORULATION PROTEIN E-RELATED"/>
    <property type="match status" value="1"/>
</dbReference>
<accession>A0ABX4YIY9</accession>
<evidence type="ECO:0000313" key="6">
    <source>
        <dbReference type="Proteomes" id="UP000094669"/>
    </source>
</evidence>
<dbReference type="SMART" id="SM00331">
    <property type="entry name" value="PP2C_SIG"/>
    <property type="match status" value="1"/>
</dbReference>
<protein>
    <submittedName>
        <fullName evidence="5">Serine/threonine protein phosphatase</fullName>
    </submittedName>
</protein>
<dbReference type="EMBL" id="MCRM02000008">
    <property type="protein sequence ID" value="PNV75181.1"/>
    <property type="molecule type" value="Genomic_DNA"/>
</dbReference>